<evidence type="ECO:0000256" key="4">
    <source>
        <dbReference type="SAM" id="Phobius"/>
    </source>
</evidence>
<dbReference type="Gene3D" id="3.30.450.330">
    <property type="match status" value="1"/>
</dbReference>
<dbReference type="Gene3D" id="3.30.10.20">
    <property type="match status" value="1"/>
</dbReference>
<keyword evidence="3 4" id="KW-0472">Membrane</keyword>
<dbReference type="SUPFAM" id="SSF54184">
    <property type="entry name" value="Penicillin-binding protein 2x (pbp-2x), c-terminal domain"/>
    <property type="match status" value="1"/>
</dbReference>
<dbReference type="Pfam" id="PF00905">
    <property type="entry name" value="Transpeptidase"/>
    <property type="match status" value="1"/>
</dbReference>
<keyword evidence="2" id="KW-0121">Carboxypeptidase</keyword>
<accession>A0ABS3PZP9</accession>
<evidence type="ECO:0000313" key="6">
    <source>
        <dbReference type="EMBL" id="MBO1884811.1"/>
    </source>
</evidence>
<dbReference type="Proteomes" id="UP000681610">
    <property type="component" value="Unassembled WGS sequence"/>
</dbReference>
<keyword evidence="7" id="KW-1185">Reference proteome</keyword>
<reference evidence="6 7" key="1">
    <citation type="submission" date="2021-03" db="EMBL/GenBank/DDBJ databases">
        <title>Isolation and description of Capnocytophaga bilenii sp. nov., a novel Capnocytophaga species, isolated from a gingivitis subject.</title>
        <authorList>
            <person name="Antezack A."/>
            <person name="Monnet-Corti V."/>
            <person name="La Scola B."/>
        </authorList>
    </citation>
    <scope>NUCLEOTIDE SEQUENCE [LARGE SCALE GENOMIC DNA]</scope>
    <source>
        <strain evidence="6 7">Marseille-Q4570</strain>
    </source>
</reference>
<dbReference type="InterPro" id="IPR012338">
    <property type="entry name" value="Beta-lactam/transpept-like"/>
</dbReference>
<dbReference type="Gene3D" id="3.40.710.10">
    <property type="entry name" value="DD-peptidase/beta-lactamase superfamily"/>
    <property type="match status" value="1"/>
</dbReference>
<dbReference type="InterPro" id="IPR001460">
    <property type="entry name" value="PCN-bd_Tpept"/>
</dbReference>
<name>A0ABS3PZP9_9FLAO</name>
<protein>
    <submittedName>
        <fullName evidence="6">Transpeptidase family protein</fullName>
    </submittedName>
</protein>
<evidence type="ECO:0000259" key="5">
    <source>
        <dbReference type="PROSITE" id="PS51178"/>
    </source>
</evidence>
<dbReference type="InterPro" id="IPR005543">
    <property type="entry name" value="PASTA_dom"/>
</dbReference>
<evidence type="ECO:0000256" key="3">
    <source>
        <dbReference type="ARBA" id="ARBA00023136"/>
    </source>
</evidence>
<dbReference type="PROSITE" id="PS51178">
    <property type="entry name" value="PASTA"/>
    <property type="match status" value="1"/>
</dbReference>
<dbReference type="SUPFAM" id="SSF56601">
    <property type="entry name" value="beta-lactamase/transpeptidase-like"/>
    <property type="match status" value="1"/>
</dbReference>
<keyword evidence="4" id="KW-0812">Transmembrane</keyword>
<sequence>MQDHRLSLTRTYVVGGVFLVVLLTIAFNLVRLVIEGDAYRTKVEETTMREAEIMPNQGNLYSDDGSLLATSVTRYNVRWDARTPKKELVNKHIRALSDSLSKMFGRRSSFYQEKFKRAMAQGNRYMWVAGNLDYSEYIRIRKFPLFDLGPFKGGLIIEKNITRRYPLEEIAQRSIGYARTDETGYTVRVGLEGAYANYLLGTKGKRIEQKIAKDQWKIASGFNIIEPKDGYDVVSTININIQDIAHHALLQQLKKYKAKQGCAVVMEVSTGEIKAMSNLKLTSNGSKYAELYNFAVGEAHEPGSIFKLMTVVAAMETSKIDTSYVVDIRDGKQQYHDSKFEDSQHKFRGPISINKAFSVSSNVGMTELVYNLFDKNPSLFTNKLLDMNLNQTLNFPILGEGEPVILTPRDKKLWSGVSLQSISIGYAVKLTPLQSLTFYNAIANSGVMVKPRMIKEVKEWNKTIEKFNVEIINKKICSKETAERAKGMLADVVQRSYGSAHRLYSPDFSMAGKTGTARKNYANVDKSKLNYISSFAGFFPVDNPEYSCIVVIDEPDKSVGIYGADVAGPVFKSIAHKIYTNSLLMASVSDVDKVSNTTQQNYNDYYIKADKYKTIMPDLKGMSAMDAVSLLENMGLRVKIAGNGKVTEQSIEKNTKVARNSLVYLQLE</sequence>
<keyword evidence="2" id="KW-0645">Protease</keyword>
<gene>
    <name evidence="6" type="ORF">J4N46_10415</name>
</gene>
<evidence type="ECO:0000313" key="7">
    <source>
        <dbReference type="Proteomes" id="UP000681610"/>
    </source>
</evidence>
<dbReference type="Gene3D" id="3.90.1310.10">
    <property type="entry name" value="Penicillin-binding protein 2a (Domain 2)"/>
    <property type="match status" value="1"/>
</dbReference>
<comment type="subcellular location">
    <subcellularLocation>
        <location evidence="1">Membrane</location>
    </subcellularLocation>
</comment>
<dbReference type="PANTHER" id="PTHR30627:SF1">
    <property type="entry name" value="PEPTIDOGLYCAN D,D-TRANSPEPTIDASE FTSI"/>
    <property type="match status" value="1"/>
</dbReference>
<dbReference type="InterPro" id="IPR036138">
    <property type="entry name" value="PBP_dimer_sf"/>
</dbReference>
<feature type="domain" description="PASTA" evidence="5">
    <location>
        <begin position="610"/>
        <end position="668"/>
    </location>
</feature>
<dbReference type="CDD" id="cd06575">
    <property type="entry name" value="PASTA_Pbp2x-like_2"/>
    <property type="match status" value="1"/>
</dbReference>
<dbReference type="Pfam" id="PF03717">
    <property type="entry name" value="PBP_dimer"/>
    <property type="match status" value="1"/>
</dbReference>
<dbReference type="EMBL" id="JAGDYP010000008">
    <property type="protein sequence ID" value="MBO1884811.1"/>
    <property type="molecule type" value="Genomic_DNA"/>
</dbReference>
<organism evidence="6 7">
    <name type="scientific">Capnocytophaga bilenii</name>
    <dbReference type="NCBI Taxonomy" id="2819369"/>
    <lineage>
        <taxon>Bacteria</taxon>
        <taxon>Pseudomonadati</taxon>
        <taxon>Bacteroidota</taxon>
        <taxon>Flavobacteriia</taxon>
        <taxon>Flavobacteriales</taxon>
        <taxon>Flavobacteriaceae</taxon>
        <taxon>Capnocytophaga</taxon>
    </lineage>
</organism>
<proteinExistence type="predicted"/>
<evidence type="ECO:0000256" key="1">
    <source>
        <dbReference type="ARBA" id="ARBA00004370"/>
    </source>
</evidence>
<keyword evidence="4" id="KW-1133">Transmembrane helix</keyword>
<dbReference type="PANTHER" id="PTHR30627">
    <property type="entry name" value="PEPTIDOGLYCAN D,D-TRANSPEPTIDASE"/>
    <property type="match status" value="1"/>
</dbReference>
<dbReference type="InterPro" id="IPR050515">
    <property type="entry name" value="Beta-lactam/transpept"/>
</dbReference>
<comment type="caution">
    <text evidence="6">The sequence shown here is derived from an EMBL/GenBank/DDBJ whole genome shotgun (WGS) entry which is preliminary data.</text>
</comment>
<dbReference type="Pfam" id="PF03793">
    <property type="entry name" value="PASTA"/>
    <property type="match status" value="1"/>
</dbReference>
<keyword evidence="2" id="KW-0378">Hydrolase</keyword>
<feature type="transmembrane region" description="Helical" evidence="4">
    <location>
        <begin position="12"/>
        <end position="34"/>
    </location>
</feature>
<dbReference type="SUPFAM" id="SSF56519">
    <property type="entry name" value="Penicillin binding protein dimerisation domain"/>
    <property type="match status" value="1"/>
</dbReference>
<evidence type="ECO:0000256" key="2">
    <source>
        <dbReference type="ARBA" id="ARBA00022645"/>
    </source>
</evidence>
<dbReference type="InterPro" id="IPR005311">
    <property type="entry name" value="PBP_dimer"/>
</dbReference>
<dbReference type="SMART" id="SM00740">
    <property type="entry name" value="PASTA"/>
    <property type="match status" value="1"/>
</dbReference>